<protein>
    <submittedName>
        <fullName evidence="2">Uncharacterized protein</fullName>
    </submittedName>
</protein>
<name>A0AA38K875_9AGAR</name>
<evidence type="ECO:0000313" key="3">
    <source>
        <dbReference type="Proteomes" id="UP001163798"/>
    </source>
</evidence>
<keyword evidence="1" id="KW-0732">Signal</keyword>
<evidence type="ECO:0000256" key="1">
    <source>
        <dbReference type="SAM" id="SignalP"/>
    </source>
</evidence>
<sequence>MRASVVFICLFLGFVSTVCTAPLPVRRSDPPKVTISVVDRSDGSDVTIDPTNILSWVQSLLDQQQTALGLPTDFVIVADNVPTKQQRNLQFTIIGGPKCMPTLPCNAVYGTGSGEGGPLFVNVTIRGDEVVWNGDVTQVPYNSARFAS</sequence>
<accession>A0AA38K875</accession>
<gene>
    <name evidence="2" type="ORF">GGU10DRAFT_109735</name>
</gene>
<feature type="signal peptide" evidence="1">
    <location>
        <begin position="1"/>
        <end position="20"/>
    </location>
</feature>
<dbReference type="EMBL" id="MU793560">
    <property type="protein sequence ID" value="KAJ3781419.1"/>
    <property type="molecule type" value="Genomic_DNA"/>
</dbReference>
<evidence type="ECO:0000313" key="2">
    <source>
        <dbReference type="EMBL" id="KAJ3781419.1"/>
    </source>
</evidence>
<keyword evidence="3" id="KW-1185">Reference proteome</keyword>
<comment type="caution">
    <text evidence="2">The sequence shown here is derived from an EMBL/GenBank/DDBJ whole genome shotgun (WGS) entry which is preliminary data.</text>
</comment>
<feature type="chain" id="PRO_5041365259" evidence="1">
    <location>
        <begin position="21"/>
        <end position="148"/>
    </location>
</feature>
<dbReference type="Proteomes" id="UP001163798">
    <property type="component" value="Unassembled WGS sequence"/>
</dbReference>
<reference evidence="2" key="1">
    <citation type="submission" date="2022-08" db="EMBL/GenBank/DDBJ databases">
        <authorList>
            <consortium name="DOE Joint Genome Institute"/>
            <person name="Min B."/>
            <person name="Riley R."/>
            <person name="Sierra-Patev S."/>
            <person name="Naranjo-Ortiz M."/>
            <person name="Looney B."/>
            <person name="Konkel Z."/>
            <person name="Slot J.C."/>
            <person name="Sakamoto Y."/>
            <person name="Steenwyk J.L."/>
            <person name="Rokas A."/>
            <person name="Carro J."/>
            <person name="Camarero S."/>
            <person name="Ferreira P."/>
            <person name="Molpeceres G."/>
            <person name="Ruiz-Duenas F.J."/>
            <person name="Serrano A."/>
            <person name="Henrissat B."/>
            <person name="Drula E."/>
            <person name="Hughes K.W."/>
            <person name="Mata J.L."/>
            <person name="Ishikawa N.K."/>
            <person name="Vargas-Isla R."/>
            <person name="Ushijima S."/>
            <person name="Smith C.A."/>
            <person name="Ahrendt S."/>
            <person name="Andreopoulos W."/>
            <person name="He G."/>
            <person name="Labutti K."/>
            <person name="Lipzen A."/>
            <person name="Ng V."/>
            <person name="Sandor L."/>
            <person name="Barry K."/>
            <person name="Martinez A.T."/>
            <person name="Xiao Y."/>
            <person name="Gibbons J.G."/>
            <person name="Terashima K."/>
            <person name="Hibbett D.S."/>
            <person name="Grigoriev I.V."/>
        </authorList>
    </citation>
    <scope>NUCLEOTIDE SEQUENCE</scope>
    <source>
        <strain evidence="2">TFB10291</strain>
    </source>
</reference>
<dbReference type="AlphaFoldDB" id="A0AA38K875"/>
<proteinExistence type="predicted"/>
<organism evidence="2 3">
    <name type="scientific">Lentinula aff. detonsa</name>
    <dbReference type="NCBI Taxonomy" id="2804958"/>
    <lineage>
        <taxon>Eukaryota</taxon>
        <taxon>Fungi</taxon>
        <taxon>Dikarya</taxon>
        <taxon>Basidiomycota</taxon>
        <taxon>Agaricomycotina</taxon>
        <taxon>Agaricomycetes</taxon>
        <taxon>Agaricomycetidae</taxon>
        <taxon>Agaricales</taxon>
        <taxon>Marasmiineae</taxon>
        <taxon>Omphalotaceae</taxon>
        <taxon>Lentinula</taxon>
    </lineage>
</organism>